<organism evidence="1 2">
    <name type="scientific">Bacillus cytotoxicus</name>
    <dbReference type="NCBI Taxonomy" id="580165"/>
    <lineage>
        <taxon>Bacteria</taxon>
        <taxon>Bacillati</taxon>
        <taxon>Bacillota</taxon>
        <taxon>Bacilli</taxon>
        <taxon>Bacillales</taxon>
        <taxon>Bacillaceae</taxon>
        <taxon>Bacillus</taxon>
        <taxon>Bacillus cereus group</taxon>
    </lineage>
</organism>
<name>A0ACC6A0L4_9BACI</name>
<keyword evidence="2" id="KW-1185">Reference proteome</keyword>
<dbReference type="EMBL" id="JAMBOP010000001">
    <property type="protein sequence ID" value="MCM3734266.1"/>
    <property type="molecule type" value="Genomic_DNA"/>
</dbReference>
<dbReference type="Proteomes" id="UP001202289">
    <property type="component" value="Unassembled WGS sequence"/>
</dbReference>
<proteinExistence type="predicted"/>
<protein>
    <submittedName>
        <fullName evidence="1">CPBP family intramembrane metalloprotease</fullName>
    </submittedName>
</protein>
<keyword evidence="1" id="KW-0378">Hydrolase</keyword>
<keyword evidence="1" id="KW-0482">Metalloprotease</keyword>
<gene>
    <name evidence="1" type="ORF">M3215_00040</name>
</gene>
<accession>A0ACC6A0L4</accession>
<evidence type="ECO:0000313" key="2">
    <source>
        <dbReference type="Proteomes" id="UP001202289"/>
    </source>
</evidence>
<sequence>MKISWLEFIGILLMLILIIPTINGVFTILPIELYGYVRPDTHKSLLESLENISYECIALFFLLLYIVKYKPLKALVLPAIDFQCLKSFRTYIYVLLYYAIGLFIDLVILDKFFPDSVQEQVDALDFATLEQYKFLLILAVGLLAPIKEELICRGILLRFFEEKFTFWPAAIISSLLFGIAHTYSVGVMVSAFVTGLFASLLYKQTNSIIPAILLHIMINTCSFLY</sequence>
<evidence type="ECO:0000313" key="1">
    <source>
        <dbReference type="EMBL" id="MCM3734266.1"/>
    </source>
</evidence>
<keyword evidence="1" id="KW-0645">Protease</keyword>
<comment type="caution">
    <text evidence="1">The sequence shown here is derived from an EMBL/GenBank/DDBJ whole genome shotgun (WGS) entry which is preliminary data.</text>
</comment>
<reference evidence="1" key="1">
    <citation type="submission" date="2022-05" db="EMBL/GenBank/DDBJ databases">
        <title>Comparative Genomics of Spacecraft Associated Microbes.</title>
        <authorList>
            <person name="Tran M.T."/>
            <person name="Wright A."/>
            <person name="Seuylemezian A."/>
            <person name="Eisen J."/>
            <person name="Coil D."/>
        </authorList>
    </citation>
    <scope>NUCLEOTIDE SEQUENCE</scope>
    <source>
        <strain evidence="1">FAIRING 10M-2.2</strain>
    </source>
</reference>